<protein>
    <recommendedName>
        <fullName evidence="3">DUF5681 domain-containing protein</fullName>
    </recommendedName>
</protein>
<sequence length="118" mass="12191">MAKYVRTGGRKPGTKNKATLEREARARAGLTEALTGGPMPLDVILTVMRGGEAAAQISERQYDAAVAAAPYLHPRLASTTVDATVRRSLSDFTDEELAALAGAADGEDGAGEAPSGPH</sequence>
<evidence type="ECO:0000313" key="1">
    <source>
        <dbReference type="EMBL" id="MDO9712366.1"/>
    </source>
</evidence>
<organism evidence="1 2">
    <name type="scientific">Paracraurococcus lichenis</name>
    <dbReference type="NCBI Taxonomy" id="3064888"/>
    <lineage>
        <taxon>Bacteria</taxon>
        <taxon>Pseudomonadati</taxon>
        <taxon>Pseudomonadota</taxon>
        <taxon>Alphaproteobacteria</taxon>
        <taxon>Acetobacterales</taxon>
        <taxon>Roseomonadaceae</taxon>
        <taxon>Paracraurococcus</taxon>
    </lineage>
</organism>
<evidence type="ECO:0008006" key="3">
    <source>
        <dbReference type="Google" id="ProtNLM"/>
    </source>
</evidence>
<proteinExistence type="predicted"/>
<dbReference type="EMBL" id="JAUTWS010000046">
    <property type="protein sequence ID" value="MDO9712366.1"/>
    <property type="molecule type" value="Genomic_DNA"/>
</dbReference>
<gene>
    <name evidence="1" type="ORF">Q7A36_28750</name>
</gene>
<reference evidence="1 2" key="1">
    <citation type="submission" date="2023-08" db="EMBL/GenBank/DDBJ databases">
        <title>The draft genome sequence of Paracraurococcus sp. LOR1-02.</title>
        <authorList>
            <person name="Kingkaew E."/>
            <person name="Tanasupawat S."/>
        </authorList>
    </citation>
    <scope>NUCLEOTIDE SEQUENCE [LARGE SCALE GENOMIC DNA]</scope>
    <source>
        <strain evidence="1 2">LOR1-02</strain>
    </source>
</reference>
<name>A0ABT9E8A0_9PROT</name>
<dbReference type="RefSeq" id="WP_305107221.1">
    <property type="nucleotide sequence ID" value="NZ_JAUTWS010000046.1"/>
</dbReference>
<evidence type="ECO:0000313" key="2">
    <source>
        <dbReference type="Proteomes" id="UP001243009"/>
    </source>
</evidence>
<dbReference type="Proteomes" id="UP001243009">
    <property type="component" value="Unassembled WGS sequence"/>
</dbReference>
<keyword evidence="2" id="KW-1185">Reference proteome</keyword>
<accession>A0ABT9E8A0</accession>
<comment type="caution">
    <text evidence="1">The sequence shown here is derived from an EMBL/GenBank/DDBJ whole genome shotgun (WGS) entry which is preliminary data.</text>
</comment>